<dbReference type="InterPro" id="IPR013767">
    <property type="entry name" value="PAS_fold"/>
</dbReference>
<keyword evidence="3" id="KW-0597">Phosphoprotein</keyword>
<proteinExistence type="predicted"/>
<dbReference type="PROSITE" id="PS50113">
    <property type="entry name" value="PAC"/>
    <property type="match status" value="4"/>
</dbReference>
<dbReference type="InterPro" id="IPR005467">
    <property type="entry name" value="His_kinase_dom"/>
</dbReference>
<evidence type="ECO:0000256" key="1">
    <source>
        <dbReference type="ARBA" id="ARBA00000085"/>
    </source>
</evidence>
<dbReference type="InterPro" id="IPR036097">
    <property type="entry name" value="HisK_dim/P_sf"/>
</dbReference>
<dbReference type="InterPro" id="IPR004358">
    <property type="entry name" value="Sig_transdc_His_kin-like_C"/>
</dbReference>
<dbReference type="InterPro" id="IPR036890">
    <property type="entry name" value="HATPase_C_sf"/>
</dbReference>
<dbReference type="SMART" id="SM00086">
    <property type="entry name" value="PAC"/>
    <property type="match status" value="4"/>
</dbReference>
<dbReference type="PANTHER" id="PTHR43304">
    <property type="entry name" value="PHYTOCHROME-LIKE PROTEIN CPH1"/>
    <property type="match status" value="1"/>
</dbReference>
<dbReference type="Gene3D" id="6.10.250.490">
    <property type="match status" value="1"/>
</dbReference>
<feature type="domain" description="PAC" evidence="10">
    <location>
        <begin position="678"/>
        <end position="730"/>
    </location>
</feature>
<dbReference type="Pfam" id="PF08448">
    <property type="entry name" value="PAS_4"/>
    <property type="match status" value="1"/>
</dbReference>
<comment type="caution">
    <text evidence="11">The sequence shown here is derived from an EMBL/GenBank/DDBJ whole genome shotgun (WGS) entry which is preliminary data.</text>
</comment>
<dbReference type="InterPro" id="IPR013656">
    <property type="entry name" value="PAS_4"/>
</dbReference>
<protein>
    <recommendedName>
        <fullName evidence="2">histidine kinase</fullName>
        <ecNumber evidence="2">2.7.13.3</ecNumber>
    </recommendedName>
</protein>
<feature type="domain" description="PAC" evidence="10">
    <location>
        <begin position="293"/>
        <end position="346"/>
    </location>
</feature>
<dbReference type="Pfam" id="PF00989">
    <property type="entry name" value="PAS"/>
    <property type="match status" value="1"/>
</dbReference>
<dbReference type="EMBL" id="JBHFNQ010000099">
    <property type="protein sequence ID" value="MFB2877721.1"/>
    <property type="molecule type" value="Genomic_DNA"/>
</dbReference>
<dbReference type="Pfam" id="PF00512">
    <property type="entry name" value="HisKA"/>
    <property type="match status" value="1"/>
</dbReference>
<comment type="catalytic activity">
    <reaction evidence="1">
        <text>ATP + protein L-histidine = ADP + protein N-phospho-L-histidine.</text>
        <dbReference type="EC" id="2.7.13.3"/>
    </reaction>
</comment>
<keyword evidence="6" id="KW-0902">Two-component regulatory system</keyword>
<accession>A0ABV4X5Z9</accession>
<feature type="domain" description="PAC" evidence="10">
    <location>
        <begin position="550"/>
        <end position="602"/>
    </location>
</feature>
<dbReference type="Gene3D" id="1.10.287.130">
    <property type="match status" value="1"/>
</dbReference>
<dbReference type="Pfam" id="PF02518">
    <property type="entry name" value="HATPase_c"/>
    <property type="match status" value="1"/>
</dbReference>
<feature type="domain" description="Histidine kinase" evidence="8">
    <location>
        <begin position="734"/>
        <end position="961"/>
    </location>
</feature>
<dbReference type="InterPro" id="IPR003661">
    <property type="entry name" value="HisK_dim/P_dom"/>
</dbReference>
<dbReference type="PROSITE" id="PS50112">
    <property type="entry name" value="PAS"/>
    <property type="match status" value="2"/>
</dbReference>
<dbReference type="PRINTS" id="PR00344">
    <property type="entry name" value="BCTRLSENSOR"/>
</dbReference>
<dbReference type="SUPFAM" id="SSF55874">
    <property type="entry name" value="ATPase domain of HSP90 chaperone/DNA topoisomerase II/histidine kinase"/>
    <property type="match status" value="1"/>
</dbReference>
<dbReference type="InterPro" id="IPR003594">
    <property type="entry name" value="HATPase_dom"/>
</dbReference>
<feature type="domain" description="PAS" evidence="9">
    <location>
        <begin position="603"/>
        <end position="674"/>
    </location>
</feature>
<feature type="coiled-coil region" evidence="7">
    <location>
        <begin position="1"/>
        <end position="28"/>
    </location>
</feature>
<evidence type="ECO:0000259" key="8">
    <source>
        <dbReference type="PROSITE" id="PS50109"/>
    </source>
</evidence>
<organism evidence="11 12">
    <name type="scientific">Floridaenema aerugineum BLCC-F46</name>
    <dbReference type="NCBI Taxonomy" id="3153654"/>
    <lineage>
        <taxon>Bacteria</taxon>
        <taxon>Bacillati</taxon>
        <taxon>Cyanobacteriota</taxon>
        <taxon>Cyanophyceae</taxon>
        <taxon>Oscillatoriophycideae</taxon>
        <taxon>Aerosakkonematales</taxon>
        <taxon>Aerosakkonemataceae</taxon>
        <taxon>Floridanema</taxon>
        <taxon>Floridanema aerugineum</taxon>
    </lineage>
</organism>
<sequence length="973" mass="111536">MDDRTKTKEQLIQELQALRAEVATLKQHSGWNSSFRLPPLHSVNGNHSAKGATRTKVLQLQQEKNFSQQAKEKESDTGQQLYQELIEQEQLFAGFFNAATQSNIGLFIVDTNLKFLHINQTLADINGYSIEFHLGKFLPDLLPELAPTLTPLFQTLIETREPISNLEVSGYAPSQPGVLRHWMNSFFPISSPTGEAIAIGGIVVEITKYKQAIEALHQSEFNLRTAQRIAHVGSWHWDCKKKTVIWSQEMYRIHGLDPNQPAPQGKEIERLIHPDDLAEHQKLVERAQAGYSFEFDLRIIRPDGEIRYIEARGEPGVYNEQGELLHLYGTALDVTDRKRVEQALRQSEFALREAQRIAHVGSWQWQQEDRKISWSEEIYRIHGLDPNSFVADLQKREKYVHPDDLEIHQEIVNASLRGEPYEYDLRIIRPDGEIRYIEAKAKPGTFNERGELIGLFGTLLDVTDRKRVEAQLRQSQANLARAQKIAHIGSWEYEIASQTCTWSEELYRIHQLDPSQKAPVGEEMDRLIHPDDLWINQQLVKARLAAGECCEADLRIVRRDGEVRYIEVRGEPVFDSQGQITGWVGTVMDITDRKQTEASLREWNRRWRSLLDQVQLMVVGLDTQGFVEYVNPFFSSITGYKESEIISQEWLKTFVVPQEWQVSKDHFVNLLEQRVQYSYYQNRIITKSGEERIIVWNNTALQDPVGNTIGIIGIGEDITEQHKLERLKREFVSIVSHELRTPLTSMQVALSLLDQQLVEPTSEEGQGMIRVATEGVDRLVRLVNDILDLERLDSGEFHIEKQLCYPAHLIESAINQMKDLANKSNIKFEVSVISRPIQGDRDRLIQVLINLLSNAIRFSPVHSTIQIHVETFQETSVHNLFSATFMKFMVKDYGRGIPSDWLESIFERFQQVDASDFRQKGGTGLGLAICRSIIQQHGGRIWAESKLGKGSSFYFTLPISEGDLNGKETYPIN</sequence>
<keyword evidence="7" id="KW-0175">Coiled coil</keyword>
<keyword evidence="5" id="KW-0418">Kinase</keyword>
<evidence type="ECO:0000259" key="9">
    <source>
        <dbReference type="PROSITE" id="PS50112"/>
    </source>
</evidence>
<evidence type="ECO:0000313" key="11">
    <source>
        <dbReference type="EMBL" id="MFB2877721.1"/>
    </source>
</evidence>
<dbReference type="Proteomes" id="UP001576774">
    <property type="component" value="Unassembled WGS sequence"/>
</dbReference>
<dbReference type="InterPro" id="IPR013655">
    <property type="entry name" value="PAS_fold_3"/>
</dbReference>
<dbReference type="PANTHER" id="PTHR43304:SF1">
    <property type="entry name" value="PAC DOMAIN-CONTAINING PROTEIN"/>
    <property type="match status" value="1"/>
</dbReference>
<dbReference type="Gene3D" id="2.10.70.100">
    <property type="match status" value="3"/>
</dbReference>
<keyword evidence="12" id="KW-1185">Reference proteome</keyword>
<dbReference type="SMART" id="SM00388">
    <property type="entry name" value="HisKA"/>
    <property type="match status" value="1"/>
</dbReference>
<dbReference type="Gene3D" id="3.30.450.20">
    <property type="entry name" value="PAS domain"/>
    <property type="match status" value="5"/>
</dbReference>
<dbReference type="SMART" id="SM00387">
    <property type="entry name" value="HATPase_c"/>
    <property type="match status" value="1"/>
</dbReference>
<dbReference type="RefSeq" id="WP_413270817.1">
    <property type="nucleotide sequence ID" value="NZ_JBHFNQ010000099.1"/>
</dbReference>
<feature type="domain" description="PAS" evidence="9">
    <location>
        <begin position="106"/>
        <end position="160"/>
    </location>
</feature>
<dbReference type="PROSITE" id="PS50109">
    <property type="entry name" value="HIS_KIN"/>
    <property type="match status" value="1"/>
</dbReference>
<dbReference type="EC" id="2.7.13.3" evidence="2"/>
<evidence type="ECO:0000256" key="6">
    <source>
        <dbReference type="ARBA" id="ARBA00023012"/>
    </source>
</evidence>
<dbReference type="NCBIfam" id="TIGR00229">
    <property type="entry name" value="sensory_box"/>
    <property type="match status" value="5"/>
</dbReference>
<dbReference type="InterPro" id="IPR000700">
    <property type="entry name" value="PAS-assoc_C"/>
</dbReference>
<dbReference type="SUPFAM" id="SSF47384">
    <property type="entry name" value="Homodimeric domain of signal transducing histidine kinase"/>
    <property type="match status" value="1"/>
</dbReference>
<dbReference type="InterPro" id="IPR000014">
    <property type="entry name" value="PAS"/>
</dbReference>
<dbReference type="CDD" id="cd00082">
    <property type="entry name" value="HisKA"/>
    <property type="match status" value="1"/>
</dbReference>
<dbReference type="InterPro" id="IPR001610">
    <property type="entry name" value="PAC"/>
</dbReference>
<dbReference type="Gene3D" id="3.30.565.10">
    <property type="entry name" value="Histidine kinase-like ATPase, C-terminal domain"/>
    <property type="match status" value="1"/>
</dbReference>
<dbReference type="InterPro" id="IPR052162">
    <property type="entry name" value="Sensor_kinase/Photoreceptor"/>
</dbReference>
<dbReference type="Pfam" id="PF08447">
    <property type="entry name" value="PAS_3"/>
    <property type="match status" value="3"/>
</dbReference>
<dbReference type="CDD" id="cd16922">
    <property type="entry name" value="HATPase_EvgS-ArcB-TorS-like"/>
    <property type="match status" value="1"/>
</dbReference>
<gene>
    <name evidence="11" type="ORF">ACE1CC_12780</name>
</gene>
<evidence type="ECO:0000256" key="4">
    <source>
        <dbReference type="ARBA" id="ARBA00022679"/>
    </source>
</evidence>
<evidence type="ECO:0000256" key="2">
    <source>
        <dbReference type="ARBA" id="ARBA00012438"/>
    </source>
</evidence>
<evidence type="ECO:0000256" key="3">
    <source>
        <dbReference type="ARBA" id="ARBA00022553"/>
    </source>
</evidence>
<evidence type="ECO:0000313" key="12">
    <source>
        <dbReference type="Proteomes" id="UP001576774"/>
    </source>
</evidence>
<feature type="domain" description="PAC" evidence="10">
    <location>
        <begin position="421"/>
        <end position="474"/>
    </location>
</feature>
<reference evidence="11 12" key="1">
    <citation type="submission" date="2024-09" db="EMBL/GenBank/DDBJ databases">
        <title>Floridaenema gen nov. (Aerosakkonemataceae, Aerosakkonematales ord. nov., Cyanobacteria) from benthic tropical and subtropical fresh waters, with the description of four new species.</title>
        <authorList>
            <person name="Moretto J.A."/>
            <person name="Berthold D.E."/>
            <person name="Lefler F.W."/>
            <person name="Huang I.-S."/>
            <person name="Laughinghouse H. IV."/>
        </authorList>
    </citation>
    <scope>NUCLEOTIDE SEQUENCE [LARGE SCALE GENOMIC DNA]</scope>
    <source>
        <strain evidence="11 12">BLCC-F46</strain>
    </source>
</reference>
<dbReference type="InterPro" id="IPR035965">
    <property type="entry name" value="PAS-like_dom_sf"/>
</dbReference>
<evidence type="ECO:0000256" key="5">
    <source>
        <dbReference type="ARBA" id="ARBA00022777"/>
    </source>
</evidence>
<dbReference type="SUPFAM" id="SSF55785">
    <property type="entry name" value="PYP-like sensor domain (PAS domain)"/>
    <property type="match status" value="5"/>
</dbReference>
<dbReference type="SMART" id="SM00091">
    <property type="entry name" value="PAS"/>
    <property type="match status" value="3"/>
</dbReference>
<keyword evidence="4" id="KW-0808">Transferase</keyword>
<evidence type="ECO:0000256" key="7">
    <source>
        <dbReference type="SAM" id="Coils"/>
    </source>
</evidence>
<name>A0ABV4X5Z9_9CYAN</name>
<dbReference type="CDD" id="cd00130">
    <property type="entry name" value="PAS"/>
    <property type="match status" value="4"/>
</dbReference>
<evidence type="ECO:0000259" key="10">
    <source>
        <dbReference type="PROSITE" id="PS50113"/>
    </source>
</evidence>